<feature type="compositionally biased region" description="Polar residues" evidence="10">
    <location>
        <begin position="352"/>
        <end position="377"/>
    </location>
</feature>
<dbReference type="GO" id="GO:0005524">
    <property type="term" value="F:ATP binding"/>
    <property type="evidence" value="ECO:0007669"/>
    <property type="project" value="UniProtKB-UniRule"/>
</dbReference>
<dbReference type="InterPro" id="IPR003439">
    <property type="entry name" value="ABC_transporter-like_ATP-bd"/>
</dbReference>
<evidence type="ECO:0000256" key="6">
    <source>
        <dbReference type="ARBA" id="ARBA00022840"/>
    </source>
</evidence>
<comment type="function">
    <text evidence="9">Part of the ABC transporter FtsEX involved in cellular division.</text>
</comment>
<dbReference type="NCBIfam" id="TIGR02673">
    <property type="entry name" value="FtsE"/>
    <property type="match status" value="1"/>
</dbReference>
<dbReference type="RefSeq" id="WP_082714386.1">
    <property type="nucleotide sequence ID" value="NZ_JARFNM010000001.1"/>
</dbReference>
<feature type="compositionally biased region" description="Polar residues" evidence="10">
    <location>
        <begin position="249"/>
        <end position="267"/>
    </location>
</feature>
<keyword evidence="3 9" id="KW-1003">Cell membrane</keyword>
<evidence type="ECO:0000256" key="2">
    <source>
        <dbReference type="ARBA" id="ARBA00020019"/>
    </source>
</evidence>
<dbReference type="InterPro" id="IPR005286">
    <property type="entry name" value="Cell_div_FtsE"/>
</dbReference>
<comment type="subunit">
    <text evidence="9">Homodimer. Forms a membrane-associated complex with FtsX.</text>
</comment>
<name>A0A133Y6W1_9FIRM</name>
<dbReference type="EMBL" id="LSCV01000045">
    <property type="protein sequence ID" value="KXB38934.1"/>
    <property type="molecule type" value="Genomic_DNA"/>
</dbReference>
<dbReference type="PANTHER" id="PTHR24220:SF470">
    <property type="entry name" value="CELL DIVISION ATP-BINDING PROTEIN FTSE"/>
    <property type="match status" value="1"/>
</dbReference>
<evidence type="ECO:0000313" key="13">
    <source>
        <dbReference type="Proteomes" id="UP000070080"/>
    </source>
</evidence>
<dbReference type="GO" id="GO:0005886">
    <property type="term" value="C:plasma membrane"/>
    <property type="evidence" value="ECO:0007669"/>
    <property type="project" value="UniProtKB-SubCell"/>
</dbReference>
<dbReference type="STRING" id="1497955.HMPREF1872_01421"/>
<comment type="subcellular location">
    <subcellularLocation>
        <location evidence="9">Cell membrane</location>
        <topology evidence="9">Peripheral membrane protein</topology>
        <orientation evidence="9">Cytoplasmic side</orientation>
    </subcellularLocation>
</comment>
<keyword evidence="7 9" id="KW-0472">Membrane</keyword>
<feature type="compositionally biased region" description="Basic and acidic residues" evidence="10">
    <location>
        <begin position="378"/>
        <end position="388"/>
    </location>
</feature>
<dbReference type="InterPro" id="IPR003593">
    <property type="entry name" value="AAA+_ATPase"/>
</dbReference>
<accession>A0A133Y6W1</accession>
<dbReference type="SMART" id="SM00382">
    <property type="entry name" value="AAA"/>
    <property type="match status" value="1"/>
</dbReference>
<comment type="similarity">
    <text evidence="1 9">Belongs to the ABC transporter superfamily.</text>
</comment>
<dbReference type="InterPro" id="IPR027417">
    <property type="entry name" value="P-loop_NTPase"/>
</dbReference>
<keyword evidence="5 9" id="KW-0547">Nucleotide-binding</keyword>
<dbReference type="GO" id="GO:0016887">
    <property type="term" value="F:ATP hydrolysis activity"/>
    <property type="evidence" value="ECO:0007669"/>
    <property type="project" value="InterPro"/>
</dbReference>
<keyword evidence="4 9" id="KW-0132">Cell division</keyword>
<dbReference type="InterPro" id="IPR015854">
    <property type="entry name" value="ABC_transpr_LolD-like"/>
</dbReference>
<evidence type="ECO:0000256" key="7">
    <source>
        <dbReference type="ARBA" id="ARBA00023136"/>
    </source>
</evidence>
<dbReference type="GO" id="GO:0051301">
    <property type="term" value="P:cell division"/>
    <property type="evidence" value="ECO:0007669"/>
    <property type="project" value="UniProtKB-UniRule"/>
</dbReference>
<keyword evidence="6 9" id="KW-0067">ATP-binding</keyword>
<sequence>MIEFDHVSMAYQLSEELALKNVSFKVERGEFVFIIGSSGSGKSTIIKLLTCEERPLKGEIIVNGFSLNTIKKKQIPYLRRNIGMVFQDFRLIPSKTVFENVSYAMEIVGASRKAILHQVPMVLSIVGLRNRQSAYPYELSGGEQQRVAIARAMVNRPMMILADEPTGNLDPVNSESIMALLAEINKSGTTVLVCSHDKDLVNRMKKRVIMIDDGMKIRDDSEGTFYAEPNYLQATSEQVEPSSKELDESQQVASNNSEETMSTASSQAETTEVADTTTDTAASTANKELGAETALPVSTKLNVSRVSEQAEPTLERKTVNTQAGTNMQARSWTEAVRNSLYHEQEADDKLFSNAQTEIELDGTNTSGQKQQRSNLSSERIERWGKRRF</sequence>
<dbReference type="GO" id="GO:0022857">
    <property type="term" value="F:transmembrane transporter activity"/>
    <property type="evidence" value="ECO:0007669"/>
    <property type="project" value="TreeGrafter"/>
</dbReference>
<gene>
    <name evidence="9" type="primary">ftsE</name>
    <name evidence="12" type="ORF">HMPREF1872_01421</name>
</gene>
<dbReference type="PROSITE" id="PS50893">
    <property type="entry name" value="ABC_TRANSPORTER_2"/>
    <property type="match status" value="1"/>
</dbReference>
<dbReference type="Pfam" id="PF00005">
    <property type="entry name" value="ABC_tran"/>
    <property type="match status" value="1"/>
</dbReference>
<keyword evidence="13" id="KW-1185">Reference proteome</keyword>
<evidence type="ECO:0000256" key="3">
    <source>
        <dbReference type="ARBA" id="ARBA00022475"/>
    </source>
</evidence>
<evidence type="ECO:0000256" key="8">
    <source>
        <dbReference type="ARBA" id="ARBA00023306"/>
    </source>
</evidence>
<evidence type="ECO:0000313" key="12">
    <source>
        <dbReference type="EMBL" id="KXB38934.1"/>
    </source>
</evidence>
<evidence type="ECO:0000256" key="5">
    <source>
        <dbReference type="ARBA" id="ARBA00022741"/>
    </source>
</evidence>
<comment type="caution">
    <text evidence="12">The sequence shown here is derived from an EMBL/GenBank/DDBJ whole genome shotgun (WGS) entry which is preliminary data.</text>
</comment>
<reference evidence="13" key="1">
    <citation type="submission" date="2016-01" db="EMBL/GenBank/DDBJ databases">
        <authorList>
            <person name="Mitreva M."/>
            <person name="Pepin K.H."/>
            <person name="Mihindukulasuriya K.A."/>
            <person name="Fulton R."/>
            <person name="Fronick C."/>
            <person name="O'Laughlin M."/>
            <person name="Miner T."/>
            <person name="Herter B."/>
            <person name="Rosa B.A."/>
            <person name="Cordes M."/>
            <person name="Tomlinson C."/>
            <person name="Wollam A."/>
            <person name="Palsikar V.B."/>
            <person name="Mardis E.R."/>
            <person name="Wilson R.K."/>
        </authorList>
    </citation>
    <scope>NUCLEOTIDE SEQUENCE [LARGE SCALE GENOMIC DNA]</scope>
    <source>
        <strain evidence="13">KA00274</strain>
    </source>
</reference>
<keyword evidence="8 9" id="KW-0131">Cell cycle</keyword>
<evidence type="ECO:0000256" key="9">
    <source>
        <dbReference type="RuleBase" id="RU365094"/>
    </source>
</evidence>
<dbReference type="AlphaFoldDB" id="A0A133Y6W1"/>
<evidence type="ECO:0000256" key="4">
    <source>
        <dbReference type="ARBA" id="ARBA00022618"/>
    </source>
</evidence>
<dbReference type="Gene3D" id="3.40.50.300">
    <property type="entry name" value="P-loop containing nucleotide triphosphate hydrolases"/>
    <property type="match status" value="1"/>
</dbReference>
<evidence type="ECO:0000259" key="11">
    <source>
        <dbReference type="PROSITE" id="PS50893"/>
    </source>
</evidence>
<dbReference type="InterPro" id="IPR017871">
    <property type="entry name" value="ABC_transporter-like_CS"/>
</dbReference>
<dbReference type="OrthoDB" id="9802264at2"/>
<dbReference type="PANTHER" id="PTHR24220">
    <property type="entry name" value="IMPORT ATP-BINDING PROTEIN"/>
    <property type="match status" value="1"/>
</dbReference>
<dbReference type="FunFam" id="3.40.50.300:FF:000056">
    <property type="entry name" value="Cell division ATP-binding protein FtsE"/>
    <property type="match status" value="1"/>
</dbReference>
<dbReference type="PATRIC" id="fig|1497955.3.peg.1388"/>
<organism evidence="12 13">
    <name type="scientific">Amygdalobacter nucleatus</name>
    <dbReference type="NCBI Taxonomy" id="3029274"/>
    <lineage>
        <taxon>Bacteria</taxon>
        <taxon>Bacillati</taxon>
        <taxon>Bacillota</taxon>
        <taxon>Clostridia</taxon>
        <taxon>Eubacteriales</taxon>
        <taxon>Oscillospiraceae</taxon>
        <taxon>Amygdalobacter</taxon>
    </lineage>
</organism>
<proteinExistence type="inferred from homology"/>
<feature type="region of interest" description="Disordered" evidence="10">
    <location>
        <begin position="347"/>
        <end position="388"/>
    </location>
</feature>
<evidence type="ECO:0000256" key="1">
    <source>
        <dbReference type="ARBA" id="ARBA00005417"/>
    </source>
</evidence>
<dbReference type="SUPFAM" id="SSF52540">
    <property type="entry name" value="P-loop containing nucleoside triphosphate hydrolases"/>
    <property type="match status" value="1"/>
</dbReference>
<dbReference type="PROSITE" id="PS00211">
    <property type="entry name" value="ABC_TRANSPORTER_1"/>
    <property type="match status" value="1"/>
</dbReference>
<dbReference type="Proteomes" id="UP000070080">
    <property type="component" value="Unassembled WGS sequence"/>
</dbReference>
<protein>
    <recommendedName>
        <fullName evidence="2 9">Cell division ATP-binding protein FtsE</fullName>
    </recommendedName>
</protein>
<evidence type="ECO:0000256" key="10">
    <source>
        <dbReference type="SAM" id="MobiDB-lite"/>
    </source>
</evidence>
<feature type="domain" description="ABC transporter" evidence="11">
    <location>
        <begin position="2"/>
        <end position="238"/>
    </location>
</feature>
<feature type="region of interest" description="Disordered" evidence="10">
    <location>
        <begin position="236"/>
        <end position="293"/>
    </location>
</feature>
<feature type="compositionally biased region" description="Low complexity" evidence="10">
    <location>
        <begin position="268"/>
        <end position="285"/>
    </location>
</feature>